<comment type="caution">
    <text evidence="2">The sequence shown here is derived from an EMBL/GenBank/DDBJ whole genome shotgun (WGS) entry which is preliminary data.</text>
</comment>
<dbReference type="AlphaFoldDB" id="A0A4Y9TBI4"/>
<proteinExistence type="predicted"/>
<evidence type="ECO:0000313" key="2">
    <source>
        <dbReference type="EMBL" id="TFW40197.1"/>
    </source>
</evidence>
<dbReference type="RefSeq" id="WP_116079848.1">
    <property type="nucleotide sequence ID" value="NZ_SPVI01000025.1"/>
</dbReference>
<accession>A0A4Y9TBI4</accession>
<gene>
    <name evidence="2" type="ORF">E4T65_27365</name>
</gene>
<reference evidence="2 3" key="1">
    <citation type="submission" date="2019-03" db="EMBL/GenBank/DDBJ databases">
        <title>Biocontrol and xenobiotic degradation properties of endophytic Pseudomonas fluorescens strain BRZ63.</title>
        <authorList>
            <person name="Chlebek D.A."/>
            <person name="Pinski A."/>
            <person name="Zur J.P."/>
            <person name="Michalska J."/>
            <person name="Hupert-Kocurek K.T."/>
        </authorList>
    </citation>
    <scope>NUCLEOTIDE SEQUENCE [LARGE SCALE GENOMIC DNA]</scope>
    <source>
        <strain evidence="2 3">BRZ63</strain>
    </source>
</reference>
<feature type="compositionally biased region" description="Basic residues" evidence="1">
    <location>
        <begin position="71"/>
        <end position="80"/>
    </location>
</feature>
<dbReference type="Proteomes" id="UP000297322">
    <property type="component" value="Unassembled WGS sequence"/>
</dbReference>
<evidence type="ECO:0000313" key="3">
    <source>
        <dbReference type="Proteomes" id="UP000297322"/>
    </source>
</evidence>
<name>A0A4Y9TBI4_PSEFL</name>
<feature type="region of interest" description="Disordered" evidence="1">
    <location>
        <begin position="1"/>
        <end position="41"/>
    </location>
</feature>
<organism evidence="2 3">
    <name type="scientific">Pseudomonas fluorescens</name>
    <dbReference type="NCBI Taxonomy" id="294"/>
    <lineage>
        <taxon>Bacteria</taxon>
        <taxon>Pseudomonadati</taxon>
        <taxon>Pseudomonadota</taxon>
        <taxon>Gammaproteobacteria</taxon>
        <taxon>Pseudomonadales</taxon>
        <taxon>Pseudomonadaceae</taxon>
        <taxon>Pseudomonas</taxon>
    </lineage>
</organism>
<sequence length="333" mass="36353">MSVSSLDTPVSNPLPPERVQANATAQPEAKASRPGLSTLSFNGQHAANVNFSPLANPSGPVFGRHPAPALHHGHAGHSAHPHGTPAPTSVMHQFSHWMSQWWGGQRPPVHPGCGSAPPRPMPGDCAPARPHPVGGRPYPSPSYGIDPGYANKSREQLAQQLLDNFDAFKDRGNAGYVSVNSIREMAKKGWSHDPVMNQNIRLAKELLRRPELVDAIDRHRSTGALDGLINRQKLGMVISDTNFFKYNSDKQLAQEMLEHFDALKGRGWGRDLKLSDLRALAGQSLTGDSPKSHLIQLAREILRRGDVLKTMDNLAGRDNDGRISRKALLLLSR</sequence>
<evidence type="ECO:0000256" key="1">
    <source>
        <dbReference type="SAM" id="MobiDB-lite"/>
    </source>
</evidence>
<protein>
    <submittedName>
        <fullName evidence="2">Type III secretion effector protein</fullName>
    </submittedName>
</protein>
<dbReference type="EMBL" id="SPVI01000025">
    <property type="protein sequence ID" value="TFW40197.1"/>
    <property type="molecule type" value="Genomic_DNA"/>
</dbReference>
<feature type="compositionally biased region" description="Polar residues" evidence="1">
    <location>
        <begin position="1"/>
        <end position="11"/>
    </location>
</feature>
<feature type="region of interest" description="Disordered" evidence="1">
    <location>
        <begin position="57"/>
        <end position="88"/>
    </location>
</feature>